<dbReference type="InterPro" id="IPR009003">
    <property type="entry name" value="Peptidase_S1_PA"/>
</dbReference>
<dbReference type="GO" id="GO:0004252">
    <property type="term" value="F:serine-type endopeptidase activity"/>
    <property type="evidence" value="ECO:0007669"/>
    <property type="project" value="InterPro"/>
</dbReference>
<feature type="domain" description="SEA" evidence="13">
    <location>
        <begin position="273"/>
        <end position="408"/>
    </location>
</feature>
<dbReference type="GO" id="GO:0016020">
    <property type="term" value="C:membrane"/>
    <property type="evidence" value="ECO:0007669"/>
    <property type="project" value="UniProtKB-SubCell"/>
</dbReference>
<organism evidence="15 16">
    <name type="scientific">Alosa alosa</name>
    <name type="common">allis shad</name>
    <dbReference type="NCBI Taxonomy" id="278164"/>
    <lineage>
        <taxon>Eukaryota</taxon>
        <taxon>Metazoa</taxon>
        <taxon>Chordata</taxon>
        <taxon>Craniata</taxon>
        <taxon>Vertebrata</taxon>
        <taxon>Euteleostomi</taxon>
        <taxon>Actinopterygii</taxon>
        <taxon>Neopterygii</taxon>
        <taxon>Teleostei</taxon>
        <taxon>Clupei</taxon>
        <taxon>Clupeiformes</taxon>
        <taxon>Clupeoidei</taxon>
        <taxon>Clupeidae</taxon>
        <taxon>Alosa</taxon>
    </lineage>
</organism>
<keyword evidence="16" id="KW-1185">Reference proteome</keyword>
<keyword evidence="6" id="KW-0720">Serine protease</keyword>
<protein>
    <recommendedName>
        <fullName evidence="17">Peptidase S1 domain-containing protein</fullName>
    </recommendedName>
</protein>
<dbReference type="PROSITE" id="PS00135">
    <property type="entry name" value="TRYPSIN_SER"/>
    <property type="match status" value="1"/>
</dbReference>
<evidence type="ECO:0000256" key="11">
    <source>
        <dbReference type="ARBA" id="ARBA00023180"/>
    </source>
</evidence>
<dbReference type="InterPro" id="IPR043504">
    <property type="entry name" value="Peptidase_S1_PA_chymotrypsin"/>
</dbReference>
<keyword evidence="5" id="KW-0378">Hydrolase</keyword>
<evidence type="ECO:0000256" key="5">
    <source>
        <dbReference type="ARBA" id="ARBA00022801"/>
    </source>
</evidence>
<keyword evidence="10" id="KW-1015">Disulfide bond</keyword>
<comment type="subcellular location">
    <subcellularLocation>
        <location evidence="1">Membrane</location>
        <topology evidence="1">Single-pass type II membrane protein</topology>
    </subcellularLocation>
</comment>
<dbReference type="Pfam" id="PF01390">
    <property type="entry name" value="SEA"/>
    <property type="match status" value="1"/>
</dbReference>
<evidence type="ECO:0008006" key="17">
    <source>
        <dbReference type="Google" id="ProtNLM"/>
    </source>
</evidence>
<keyword evidence="9" id="KW-0472">Membrane</keyword>
<dbReference type="Proteomes" id="UP000823561">
    <property type="component" value="Chromosome 7"/>
</dbReference>
<evidence type="ECO:0000313" key="16">
    <source>
        <dbReference type="Proteomes" id="UP000823561"/>
    </source>
</evidence>
<keyword evidence="8" id="KW-1133">Transmembrane helix</keyword>
<evidence type="ECO:0000259" key="13">
    <source>
        <dbReference type="PROSITE" id="PS50024"/>
    </source>
</evidence>
<evidence type="ECO:0000256" key="12">
    <source>
        <dbReference type="ARBA" id="ARBA00024195"/>
    </source>
</evidence>
<keyword evidence="3" id="KW-0812">Transmembrane</keyword>
<dbReference type="Gene3D" id="2.40.10.10">
    <property type="entry name" value="Trypsin-like serine proteases"/>
    <property type="match status" value="1"/>
</dbReference>
<dbReference type="InterPro" id="IPR000082">
    <property type="entry name" value="SEA_dom"/>
</dbReference>
<keyword evidence="4" id="KW-0732">Signal</keyword>
<dbReference type="PANTHER" id="PTHR24253:SF144">
    <property type="entry name" value="CHYMOTRYPSIN-LIKE PROTEASE CTRL-1-RELATED"/>
    <property type="match status" value="1"/>
</dbReference>
<dbReference type="FunFam" id="2.40.10.10:FF:000002">
    <property type="entry name" value="Transmembrane protease serine"/>
    <property type="match status" value="1"/>
</dbReference>
<dbReference type="CDD" id="cd00190">
    <property type="entry name" value="Tryp_SPc"/>
    <property type="match status" value="1"/>
</dbReference>
<name>A0AAV6GR94_9TELE</name>
<dbReference type="EMBL" id="JADWDJ010000007">
    <property type="protein sequence ID" value="KAG5277728.1"/>
    <property type="molecule type" value="Genomic_DNA"/>
</dbReference>
<keyword evidence="11" id="KW-0325">Glycoprotein</keyword>
<accession>A0AAV6GR94</accession>
<evidence type="ECO:0000256" key="10">
    <source>
        <dbReference type="ARBA" id="ARBA00023157"/>
    </source>
</evidence>
<dbReference type="PROSITE" id="PS50024">
    <property type="entry name" value="SEA"/>
    <property type="match status" value="1"/>
</dbReference>
<dbReference type="InterPro" id="IPR001254">
    <property type="entry name" value="Trypsin_dom"/>
</dbReference>
<dbReference type="InterPro" id="IPR036364">
    <property type="entry name" value="SEA_dom_sf"/>
</dbReference>
<dbReference type="SUPFAM" id="SSF82671">
    <property type="entry name" value="SEA domain"/>
    <property type="match status" value="1"/>
</dbReference>
<comment type="caution">
    <text evidence="15">The sequence shown here is derived from an EMBL/GenBank/DDBJ whole genome shotgun (WGS) entry which is preliminary data.</text>
</comment>
<evidence type="ECO:0000256" key="1">
    <source>
        <dbReference type="ARBA" id="ARBA00004606"/>
    </source>
</evidence>
<evidence type="ECO:0000256" key="8">
    <source>
        <dbReference type="ARBA" id="ARBA00022989"/>
    </source>
</evidence>
<feature type="domain" description="Peptidase S1" evidence="14">
    <location>
        <begin position="1"/>
        <end position="121"/>
    </location>
</feature>
<dbReference type="InterPro" id="IPR033116">
    <property type="entry name" value="TRYPSIN_SER"/>
</dbReference>
<dbReference type="SMART" id="SM00020">
    <property type="entry name" value="Tryp_SPc"/>
    <property type="match status" value="1"/>
</dbReference>
<dbReference type="Pfam" id="PF00089">
    <property type="entry name" value="Trypsin"/>
    <property type="match status" value="1"/>
</dbReference>
<dbReference type="Gene3D" id="3.30.70.960">
    <property type="entry name" value="SEA domain"/>
    <property type="match status" value="1"/>
</dbReference>
<proteinExistence type="inferred from homology"/>
<dbReference type="SUPFAM" id="SSF50494">
    <property type="entry name" value="Trypsin-like serine proteases"/>
    <property type="match status" value="1"/>
</dbReference>
<sequence length="439" mass="48377">MSNRAVVTWRSRGRIPCGDSGTLPSPGTLKEVEVAVTENTQCQSLYEAVPFTVTDNMICAGKLAGGKDSCKGDSGGPLVSKQDSVWVQSGIVSLEGCAQPNPTGVYTRVSRYESWINSEISTNQPGFVLFTVNSTVPSPSASKAPEPTSTSIPHGRYCRPRPIDNIAIPMVTVVAKVNKPSGHIDFDQLKQLITREIDKSSKVHYADPLYQKTNFLQISQSNASESRLEVEVRQWFQLPANGGLLCFPGNSTVMNVVRQKLTSQFAQVSIINVTDSLCVVVTFETDIQFEEKLRNHTSEEFKTLERRIVRVINDISSTKYGIRYKRTIVIGFRPRRTSRRTKRNVAMETEVELQEEFDSVSTSSSTSDSSSHFLRSSDVIETLKTAAANTSLGFTMDVESIDIKKVTVPSRAVPCMQNTIGPMGLTGISLLISWTWLAC</sequence>
<keyword evidence="2" id="KW-0645">Protease</keyword>
<evidence type="ECO:0000256" key="4">
    <source>
        <dbReference type="ARBA" id="ARBA00022729"/>
    </source>
</evidence>
<evidence type="ECO:0000256" key="2">
    <source>
        <dbReference type="ARBA" id="ARBA00022670"/>
    </source>
</evidence>
<dbReference type="PROSITE" id="PS50240">
    <property type="entry name" value="TRYPSIN_DOM"/>
    <property type="match status" value="1"/>
</dbReference>
<evidence type="ECO:0000259" key="14">
    <source>
        <dbReference type="PROSITE" id="PS50240"/>
    </source>
</evidence>
<evidence type="ECO:0000256" key="9">
    <source>
        <dbReference type="ARBA" id="ARBA00023136"/>
    </source>
</evidence>
<dbReference type="GO" id="GO:0006508">
    <property type="term" value="P:proteolysis"/>
    <property type="evidence" value="ECO:0007669"/>
    <property type="project" value="UniProtKB-KW"/>
</dbReference>
<comment type="similarity">
    <text evidence="12">Belongs to the peptidase S1 family. CLIP subfamily.</text>
</comment>
<evidence type="ECO:0000313" key="15">
    <source>
        <dbReference type="EMBL" id="KAG5277728.1"/>
    </source>
</evidence>
<keyword evidence="7" id="KW-0735">Signal-anchor</keyword>
<reference evidence="15" key="1">
    <citation type="submission" date="2020-10" db="EMBL/GenBank/DDBJ databases">
        <title>Chromosome-scale genome assembly of the Allis shad, Alosa alosa.</title>
        <authorList>
            <person name="Margot Z."/>
            <person name="Christophe K."/>
            <person name="Cabau C."/>
            <person name="Louis A."/>
            <person name="Berthelot C."/>
            <person name="Parey E."/>
            <person name="Roest Crollius H."/>
            <person name="Montfort J."/>
            <person name="Robinson-Rechavi M."/>
            <person name="Bucao C."/>
            <person name="Bouchez O."/>
            <person name="Gislard M."/>
            <person name="Lluch J."/>
            <person name="Milhes M."/>
            <person name="Lampietro C."/>
            <person name="Lopez Roques C."/>
            <person name="Donnadieu C."/>
            <person name="Braasch I."/>
            <person name="Desvignes T."/>
            <person name="Postlethwait J."/>
            <person name="Bobe J."/>
            <person name="Guiguen Y."/>
        </authorList>
    </citation>
    <scope>NUCLEOTIDE SEQUENCE</scope>
    <source>
        <strain evidence="15">M-15738</strain>
        <tissue evidence="15">Blood</tissue>
    </source>
</reference>
<evidence type="ECO:0000256" key="7">
    <source>
        <dbReference type="ARBA" id="ARBA00022968"/>
    </source>
</evidence>
<evidence type="ECO:0000256" key="3">
    <source>
        <dbReference type="ARBA" id="ARBA00022692"/>
    </source>
</evidence>
<dbReference type="PANTHER" id="PTHR24253">
    <property type="entry name" value="TRANSMEMBRANE PROTEASE SERINE"/>
    <property type="match status" value="1"/>
</dbReference>
<gene>
    <name evidence="15" type="ORF">AALO_G00090740</name>
</gene>
<dbReference type="AlphaFoldDB" id="A0AAV6GR94"/>
<evidence type="ECO:0000256" key="6">
    <source>
        <dbReference type="ARBA" id="ARBA00022825"/>
    </source>
</evidence>